<accession>A0A2P2PSA3</accession>
<sequence length="18" mass="2018">MTQERSSNSTKDCRNSAC</sequence>
<organism evidence="1">
    <name type="scientific">Rhizophora mucronata</name>
    <name type="common">Asiatic mangrove</name>
    <dbReference type="NCBI Taxonomy" id="61149"/>
    <lineage>
        <taxon>Eukaryota</taxon>
        <taxon>Viridiplantae</taxon>
        <taxon>Streptophyta</taxon>
        <taxon>Embryophyta</taxon>
        <taxon>Tracheophyta</taxon>
        <taxon>Spermatophyta</taxon>
        <taxon>Magnoliopsida</taxon>
        <taxon>eudicotyledons</taxon>
        <taxon>Gunneridae</taxon>
        <taxon>Pentapetalae</taxon>
        <taxon>rosids</taxon>
        <taxon>fabids</taxon>
        <taxon>Malpighiales</taxon>
        <taxon>Rhizophoraceae</taxon>
        <taxon>Rhizophora</taxon>
    </lineage>
</organism>
<dbReference type="AlphaFoldDB" id="A0A2P2PSA3"/>
<protein>
    <submittedName>
        <fullName evidence="1">Uncharacterized protein</fullName>
    </submittedName>
</protein>
<reference evidence="1" key="1">
    <citation type="submission" date="2018-02" db="EMBL/GenBank/DDBJ databases">
        <title>Rhizophora mucronata_Transcriptome.</title>
        <authorList>
            <person name="Meera S.P."/>
            <person name="Sreeshan A."/>
            <person name="Augustine A."/>
        </authorList>
    </citation>
    <scope>NUCLEOTIDE SEQUENCE</scope>
    <source>
        <tissue evidence="1">Leaf</tissue>
    </source>
</reference>
<proteinExistence type="predicted"/>
<name>A0A2P2PSA3_RHIMU</name>
<evidence type="ECO:0000313" key="1">
    <source>
        <dbReference type="EMBL" id="MBX57582.1"/>
    </source>
</evidence>
<dbReference type="EMBL" id="GGEC01077098">
    <property type="protein sequence ID" value="MBX57582.1"/>
    <property type="molecule type" value="Transcribed_RNA"/>
</dbReference>